<name>A0A8J7G346_9FLAO</name>
<dbReference type="GO" id="GO:0046872">
    <property type="term" value="F:metal ion binding"/>
    <property type="evidence" value="ECO:0007669"/>
    <property type="project" value="UniProtKB-KW"/>
</dbReference>
<evidence type="ECO:0000313" key="7">
    <source>
        <dbReference type="Proteomes" id="UP000608754"/>
    </source>
</evidence>
<comment type="caution">
    <text evidence="6">The sequence shown here is derived from an EMBL/GenBank/DDBJ whole genome shotgun (WGS) entry which is preliminary data.</text>
</comment>
<dbReference type="RefSeq" id="WP_194181441.1">
    <property type="nucleotide sequence ID" value="NZ_JADGIK010000001.1"/>
</dbReference>
<dbReference type="InterPro" id="IPR023198">
    <property type="entry name" value="PGP-like_dom2"/>
</dbReference>
<dbReference type="SFLD" id="SFLDG01135">
    <property type="entry name" value="C1.5.6:_HAD__Beta-PGM__Phospha"/>
    <property type="match status" value="1"/>
</dbReference>
<keyword evidence="5" id="KW-0119">Carbohydrate metabolism</keyword>
<dbReference type="SFLD" id="SFLDG01129">
    <property type="entry name" value="C1.5:_HAD__Beta-PGM__Phosphata"/>
    <property type="match status" value="1"/>
</dbReference>
<evidence type="ECO:0000256" key="3">
    <source>
        <dbReference type="ARBA" id="ARBA00022723"/>
    </source>
</evidence>
<keyword evidence="3" id="KW-0479">Metal-binding</keyword>
<keyword evidence="6" id="KW-0378">Hydrolase</keyword>
<dbReference type="InterPro" id="IPR036412">
    <property type="entry name" value="HAD-like_sf"/>
</dbReference>
<dbReference type="InterPro" id="IPR041492">
    <property type="entry name" value="HAD_2"/>
</dbReference>
<dbReference type="PANTHER" id="PTHR46193:SF18">
    <property type="entry name" value="HEXITOL PHOSPHATASE B"/>
    <property type="match status" value="1"/>
</dbReference>
<dbReference type="Gene3D" id="1.10.150.240">
    <property type="entry name" value="Putative phosphatase, domain 2"/>
    <property type="match status" value="1"/>
</dbReference>
<protein>
    <submittedName>
        <fullName evidence="6">HAD-IA family hydrolase</fullName>
    </submittedName>
</protein>
<evidence type="ECO:0000256" key="1">
    <source>
        <dbReference type="ARBA" id="ARBA00001946"/>
    </source>
</evidence>
<comment type="cofactor">
    <cofactor evidence="1">
        <name>Mg(2+)</name>
        <dbReference type="ChEBI" id="CHEBI:18420"/>
    </cofactor>
</comment>
<dbReference type="InterPro" id="IPR006439">
    <property type="entry name" value="HAD-SF_hydro_IA"/>
</dbReference>
<proteinExistence type="inferred from homology"/>
<accession>A0A8J7G346</accession>
<dbReference type="SFLD" id="SFLDS00003">
    <property type="entry name" value="Haloacid_Dehalogenase"/>
    <property type="match status" value="1"/>
</dbReference>
<dbReference type="PANTHER" id="PTHR46193">
    <property type="entry name" value="6-PHOSPHOGLUCONATE PHOSPHATASE"/>
    <property type="match status" value="1"/>
</dbReference>
<comment type="similarity">
    <text evidence="2">Belongs to the HAD-like hydrolase superfamily. CbbY/CbbZ/Gph/YieH family.</text>
</comment>
<dbReference type="EMBL" id="JADGIK010000001">
    <property type="protein sequence ID" value="MBF0595907.1"/>
    <property type="molecule type" value="Genomic_DNA"/>
</dbReference>
<evidence type="ECO:0000256" key="4">
    <source>
        <dbReference type="ARBA" id="ARBA00022842"/>
    </source>
</evidence>
<dbReference type="InterPro" id="IPR051600">
    <property type="entry name" value="Beta-PGM-like"/>
</dbReference>
<dbReference type="AlphaFoldDB" id="A0A8J7G346"/>
<gene>
    <name evidence="6" type="ORF">IM532_00275</name>
</gene>
<dbReference type="Pfam" id="PF13419">
    <property type="entry name" value="HAD_2"/>
    <property type="match status" value="1"/>
</dbReference>
<evidence type="ECO:0000313" key="6">
    <source>
        <dbReference type="EMBL" id="MBF0595907.1"/>
    </source>
</evidence>
<dbReference type="InterPro" id="IPR023214">
    <property type="entry name" value="HAD_sf"/>
</dbReference>
<reference evidence="6" key="1">
    <citation type="submission" date="2020-10" db="EMBL/GenBank/DDBJ databases">
        <authorList>
            <person name="Lu T."/>
            <person name="Wang Q."/>
            <person name="Han X."/>
        </authorList>
    </citation>
    <scope>NUCLEOTIDE SEQUENCE</scope>
    <source>
        <strain evidence="6">WQ 117</strain>
    </source>
</reference>
<organism evidence="6 7">
    <name type="scientific">Faecalibacter rhinopitheci</name>
    <dbReference type="NCBI Taxonomy" id="2779678"/>
    <lineage>
        <taxon>Bacteria</taxon>
        <taxon>Pseudomonadati</taxon>
        <taxon>Bacteroidota</taxon>
        <taxon>Flavobacteriia</taxon>
        <taxon>Flavobacteriales</taxon>
        <taxon>Weeksellaceae</taxon>
        <taxon>Faecalibacter</taxon>
    </lineage>
</organism>
<evidence type="ECO:0000256" key="5">
    <source>
        <dbReference type="ARBA" id="ARBA00023277"/>
    </source>
</evidence>
<dbReference type="Gene3D" id="3.40.50.1000">
    <property type="entry name" value="HAD superfamily/HAD-like"/>
    <property type="match status" value="1"/>
</dbReference>
<keyword evidence="7" id="KW-1185">Reference proteome</keyword>
<dbReference type="Proteomes" id="UP000608754">
    <property type="component" value="Unassembled WGS sequence"/>
</dbReference>
<sequence length="218" mass="24624">MIKTVIFDMDGVIVDTEPVHHYAYHEHYKELGIPVTPELFSTFTGQSTKNVYQILKDKFNLNDEVNNLVLRKRAIFNEAFDTKPDLELIPGVEQLIIDLHHNGLELVLASSASKSTIDRVFNRFNLNQYFKAKVSGEDFPKSKPDPAIFLHAATLANSTKEECIVIEDSSNGIEAAVRANIAVMGYISQNTKRQDLSKANWICEDFFAIDANFIQQLS</sequence>
<keyword evidence="4" id="KW-0460">Magnesium</keyword>
<dbReference type="SUPFAM" id="SSF56784">
    <property type="entry name" value="HAD-like"/>
    <property type="match status" value="1"/>
</dbReference>
<dbReference type="NCBIfam" id="TIGR01549">
    <property type="entry name" value="HAD-SF-IA-v1"/>
    <property type="match status" value="1"/>
</dbReference>
<evidence type="ECO:0000256" key="2">
    <source>
        <dbReference type="ARBA" id="ARBA00006171"/>
    </source>
</evidence>
<dbReference type="NCBIfam" id="TIGR01509">
    <property type="entry name" value="HAD-SF-IA-v3"/>
    <property type="match status" value="1"/>
</dbReference>
<dbReference type="GO" id="GO:0016787">
    <property type="term" value="F:hydrolase activity"/>
    <property type="evidence" value="ECO:0007669"/>
    <property type="project" value="UniProtKB-KW"/>
</dbReference>